<dbReference type="AlphaFoldDB" id="A0AAD8MXZ3"/>
<comment type="caution">
    <text evidence="2">The sequence shown here is derived from an EMBL/GenBank/DDBJ whole genome shotgun (WGS) entry which is preliminary data.</text>
</comment>
<proteinExistence type="predicted"/>
<dbReference type="Proteomes" id="UP001237642">
    <property type="component" value="Unassembled WGS sequence"/>
</dbReference>
<sequence>MSEEFMGMGEAEEVEQISSVKPKSRRPRKSKKAQEIDSKKRALKGIELAITRPSYNLQRGLGILTTDLKSLRGLHRNRLSGFLRKLMRRHNWDEVSGVLSVLLKSSCKDRSPSRNRTKYLAALELLKHTDSESNVQKNYQHVFDTWMRKLSISRGWQTKDRFLVQLEFILFCLTQGKTGDANQAVIWLMQEREFTDNPISNLVVGLAFCQDWYDTLCKEFPALDLSGFNAPNQSEMSEPALEMSFENPRTHVADEFQEDNYTVNYSDTSVRNDKEMEGDEHKNLSINVDNHRETPHGFRRAQSFYVHSEESDELEEVTFSGHASILYVQGLEPWLLASRVLYSVKSLDEFIDLQKKVRNESYKAALKYFRAALNSTPPMLAALFPLVQMLLLGDKVKEAMDEVERFTCSDTALYARLKASLSEHFDSNNHIYLSTCFEDALKKDPACTHSLTRLLCLHRQGDYSAEKLLQMVALHLDATYAECDMWKEFASCFLKLSLSEEDRISTCVAGNGEILQGQSKTFNRNPVLVADSVMGKEWILRCRWWQTRHFSQSILMSEFEAGDMQLLTYKAASACHLYGRDFEYVRKVLARKYMVHFILTAVRDTLCGQCFPKINLLRNHHEFHMRCELVRVVFQPLLALILGHDVSSEVANVGSSVKSLGVSQEVYVQFIQLL</sequence>
<evidence type="ECO:0000313" key="2">
    <source>
        <dbReference type="EMBL" id="KAK1389284.1"/>
    </source>
</evidence>
<gene>
    <name evidence="2" type="ORF">POM88_017462</name>
</gene>
<reference evidence="2" key="1">
    <citation type="submission" date="2023-02" db="EMBL/GenBank/DDBJ databases">
        <title>Genome of toxic invasive species Heracleum sosnowskyi carries increased number of genes despite the absence of recent whole-genome duplications.</title>
        <authorList>
            <person name="Schelkunov M."/>
            <person name="Shtratnikova V."/>
            <person name="Makarenko M."/>
            <person name="Klepikova A."/>
            <person name="Omelchenko D."/>
            <person name="Novikova G."/>
            <person name="Obukhova E."/>
            <person name="Bogdanov V."/>
            <person name="Penin A."/>
            <person name="Logacheva M."/>
        </authorList>
    </citation>
    <scope>NUCLEOTIDE SEQUENCE</scope>
    <source>
        <strain evidence="2">Hsosn_3</strain>
        <tissue evidence="2">Leaf</tissue>
    </source>
</reference>
<evidence type="ECO:0000313" key="3">
    <source>
        <dbReference type="Proteomes" id="UP001237642"/>
    </source>
</evidence>
<evidence type="ECO:0000256" key="1">
    <source>
        <dbReference type="SAM" id="MobiDB-lite"/>
    </source>
</evidence>
<feature type="compositionally biased region" description="Basic residues" evidence="1">
    <location>
        <begin position="22"/>
        <end position="31"/>
    </location>
</feature>
<dbReference type="PANTHER" id="PTHR36720:SF1">
    <property type="entry name" value="TAF RNA POLYMERASE I SUBUNIT A"/>
    <property type="match status" value="1"/>
</dbReference>
<dbReference type="GO" id="GO:0000120">
    <property type="term" value="C:RNA polymerase I transcription regulator complex"/>
    <property type="evidence" value="ECO:0007669"/>
    <property type="project" value="InterPro"/>
</dbReference>
<protein>
    <submittedName>
        <fullName evidence="2">TAF RNA polymerase I subunit A</fullName>
    </submittedName>
</protein>
<organism evidence="2 3">
    <name type="scientific">Heracleum sosnowskyi</name>
    <dbReference type="NCBI Taxonomy" id="360622"/>
    <lineage>
        <taxon>Eukaryota</taxon>
        <taxon>Viridiplantae</taxon>
        <taxon>Streptophyta</taxon>
        <taxon>Embryophyta</taxon>
        <taxon>Tracheophyta</taxon>
        <taxon>Spermatophyta</taxon>
        <taxon>Magnoliopsida</taxon>
        <taxon>eudicotyledons</taxon>
        <taxon>Gunneridae</taxon>
        <taxon>Pentapetalae</taxon>
        <taxon>asterids</taxon>
        <taxon>campanulids</taxon>
        <taxon>Apiales</taxon>
        <taxon>Apiaceae</taxon>
        <taxon>Apioideae</taxon>
        <taxon>apioid superclade</taxon>
        <taxon>Tordylieae</taxon>
        <taxon>Tordyliinae</taxon>
        <taxon>Heracleum</taxon>
    </lineage>
</organism>
<feature type="region of interest" description="Disordered" evidence="1">
    <location>
        <begin position="1"/>
        <end position="37"/>
    </location>
</feature>
<dbReference type="GO" id="GO:0006360">
    <property type="term" value="P:transcription by RNA polymerase I"/>
    <property type="evidence" value="ECO:0007669"/>
    <property type="project" value="InterPro"/>
</dbReference>
<keyword evidence="3" id="KW-1185">Reference proteome</keyword>
<name>A0AAD8MXZ3_9APIA</name>
<dbReference type="EMBL" id="JAUIZM010000004">
    <property type="protein sequence ID" value="KAK1389284.1"/>
    <property type="molecule type" value="Genomic_DNA"/>
</dbReference>
<dbReference type="PANTHER" id="PTHR36720">
    <property type="entry name" value="TAF RNA POLYMERASE I SUBUNIT A"/>
    <property type="match status" value="1"/>
</dbReference>
<accession>A0AAD8MXZ3</accession>
<dbReference type="InterPro" id="IPR039495">
    <property type="entry name" value="TAF1A"/>
</dbReference>
<reference evidence="2" key="2">
    <citation type="submission" date="2023-05" db="EMBL/GenBank/DDBJ databases">
        <authorList>
            <person name="Schelkunov M.I."/>
        </authorList>
    </citation>
    <scope>NUCLEOTIDE SEQUENCE</scope>
    <source>
        <strain evidence="2">Hsosn_3</strain>
        <tissue evidence="2">Leaf</tissue>
    </source>
</reference>
<dbReference type="Pfam" id="PF14929">
    <property type="entry name" value="TAF1_subA"/>
    <property type="match status" value="1"/>
</dbReference>